<evidence type="ECO:0000313" key="1">
    <source>
        <dbReference type="EMBL" id="KUI64665.1"/>
    </source>
</evidence>
<dbReference type="InterPro" id="IPR027417">
    <property type="entry name" value="P-loop_NTPase"/>
</dbReference>
<name>A0A194VLD0_CYTMA</name>
<keyword evidence="2" id="KW-1185">Reference proteome</keyword>
<organism evidence="1 2">
    <name type="scientific">Cytospora mali</name>
    <name type="common">Apple Valsa canker fungus</name>
    <name type="synonym">Valsa mali</name>
    <dbReference type="NCBI Taxonomy" id="578113"/>
    <lineage>
        <taxon>Eukaryota</taxon>
        <taxon>Fungi</taxon>
        <taxon>Dikarya</taxon>
        <taxon>Ascomycota</taxon>
        <taxon>Pezizomycotina</taxon>
        <taxon>Sordariomycetes</taxon>
        <taxon>Sordariomycetidae</taxon>
        <taxon>Diaporthales</taxon>
        <taxon>Cytosporaceae</taxon>
        <taxon>Cytospora</taxon>
    </lineage>
</organism>
<dbReference type="AlphaFoldDB" id="A0A194VLD0"/>
<evidence type="ECO:0000313" key="2">
    <source>
        <dbReference type="Proteomes" id="UP000078559"/>
    </source>
</evidence>
<reference evidence="1" key="1">
    <citation type="submission" date="2014-12" db="EMBL/GenBank/DDBJ databases">
        <title>Genome Sequence of Valsa Canker Pathogens Uncovers a Specific Adaption of Colonization on Woody Bark.</title>
        <authorList>
            <person name="Yin Z."/>
            <person name="Liu H."/>
            <person name="Gao X."/>
            <person name="Li Z."/>
            <person name="Song N."/>
            <person name="Ke X."/>
            <person name="Dai Q."/>
            <person name="Wu Y."/>
            <person name="Sun Y."/>
            <person name="Xu J.-R."/>
            <person name="Kang Z.K."/>
            <person name="Wang L."/>
            <person name="Huang L."/>
        </authorList>
    </citation>
    <scope>NUCLEOTIDE SEQUENCE [LARGE SCALE GENOMIC DNA]</scope>
    <source>
        <strain evidence="1">03-8</strain>
    </source>
</reference>
<protein>
    <submittedName>
        <fullName evidence="1">GTP-binding protein A</fullName>
    </submittedName>
</protein>
<sequence length="243" mass="27215">MASGKNMGIGHTAEACTLDVEPAEVTVDGMSVIIYDTPGFDDTEGRDAEIFTKISKYLASSNARDRLLNGVIFMQQITEVRVPASERNRTRLFKEIVGAENYNQVAIVSTMWNQVNKDFGEKNEKNRAGDENVWGDMMGRGAQVFRFQNDAESALAIVRHFLNSRTFPHARMKLQKELSLHNGHLNQTSACKELESILGARLKELEIQVELVGETEGLRAAIEKMKGWLSRLKTVITVHSKKC</sequence>
<gene>
    <name evidence="1" type="ORF">VM1G_11267</name>
</gene>
<dbReference type="Gene3D" id="3.40.50.300">
    <property type="entry name" value="P-loop containing nucleotide triphosphate hydrolases"/>
    <property type="match status" value="1"/>
</dbReference>
<proteinExistence type="predicted"/>
<dbReference type="Proteomes" id="UP000078559">
    <property type="component" value="Chromosome 1"/>
</dbReference>
<accession>A0A194VLD0</accession>
<dbReference type="SUPFAM" id="SSF52540">
    <property type="entry name" value="P-loop containing nucleoside triphosphate hydrolases"/>
    <property type="match status" value="1"/>
</dbReference>
<dbReference type="EMBL" id="CM003098">
    <property type="protein sequence ID" value="KUI64665.1"/>
    <property type="molecule type" value="Genomic_DNA"/>
</dbReference>